<sequence length="235" mass="26696">MSALLHYVAIVHTSTGKIYRRIHAAPACFHIRSLATLQEWCRHRASEVADQDPSKSIGWSEQPKVTGNLAGEENIPAVLQAVDRRAMIWVELEIFFNITRHELFRIPTADPQLENGLEGYAIQEPERQIPVEDAQRAVEAYLACEKLRMRPGYRISECLPQKTPKPTKKSKDRPVSTTRTSGKAAVTTRMKTVHKTYVRPLDRIRHRRTGTVARREDDGFEDGREAQSNAKRTGS</sequence>
<feature type="compositionally biased region" description="Polar residues" evidence="1">
    <location>
        <begin position="226"/>
        <end position="235"/>
    </location>
</feature>
<protein>
    <submittedName>
        <fullName evidence="2">Uncharacterized protein</fullName>
    </submittedName>
</protein>
<proteinExistence type="predicted"/>
<evidence type="ECO:0000313" key="2">
    <source>
        <dbReference type="EMBL" id="KAF2217143.1"/>
    </source>
</evidence>
<dbReference type="Proteomes" id="UP000799539">
    <property type="component" value="Unassembled WGS sequence"/>
</dbReference>
<evidence type="ECO:0000313" key="3">
    <source>
        <dbReference type="Proteomes" id="UP000799539"/>
    </source>
</evidence>
<feature type="region of interest" description="Disordered" evidence="1">
    <location>
        <begin position="156"/>
        <end position="183"/>
    </location>
</feature>
<evidence type="ECO:0000256" key="1">
    <source>
        <dbReference type="SAM" id="MobiDB-lite"/>
    </source>
</evidence>
<organism evidence="2 3">
    <name type="scientific">Cercospora zeae-maydis SCOH1-5</name>
    <dbReference type="NCBI Taxonomy" id="717836"/>
    <lineage>
        <taxon>Eukaryota</taxon>
        <taxon>Fungi</taxon>
        <taxon>Dikarya</taxon>
        <taxon>Ascomycota</taxon>
        <taxon>Pezizomycotina</taxon>
        <taxon>Dothideomycetes</taxon>
        <taxon>Dothideomycetidae</taxon>
        <taxon>Mycosphaerellales</taxon>
        <taxon>Mycosphaerellaceae</taxon>
        <taxon>Cercospora</taxon>
    </lineage>
</organism>
<feature type="region of interest" description="Disordered" evidence="1">
    <location>
        <begin position="200"/>
        <end position="235"/>
    </location>
</feature>
<reference evidence="2" key="1">
    <citation type="journal article" date="2020" name="Stud. Mycol.">
        <title>101 Dothideomycetes genomes: a test case for predicting lifestyles and emergence of pathogens.</title>
        <authorList>
            <person name="Haridas S."/>
            <person name="Albert R."/>
            <person name="Binder M."/>
            <person name="Bloem J."/>
            <person name="Labutti K."/>
            <person name="Salamov A."/>
            <person name="Andreopoulos B."/>
            <person name="Baker S."/>
            <person name="Barry K."/>
            <person name="Bills G."/>
            <person name="Bluhm B."/>
            <person name="Cannon C."/>
            <person name="Castanera R."/>
            <person name="Culley D."/>
            <person name="Daum C."/>
            <person name="Ezra D."/>
            <person name="Gonzalez J."/>
            <person name="Henrissat B."/>
            <person name="Kuo A."/>
            <person name="Liang C."/>
            <person name="Lipzen A."/>
            <person name="Lutzoni F."/>
            <person name="Magnuson J."/>
            <person name="Mondo S."/>
            <person name="Nolan M."/>
            <person name="Ohm R."/>
            <person name="Pangilinan J."/>
            <person name="Park H.-J."/>
            <person name="Ramirez L."/>
            <person name="Alfaro M."/>
            <person name="Sun H."/>
            <person name="Tritt A."/>
            <person name="Yoshinaga Y."/>
            <person name="Zwiers L.-H."/>
            <person name="Turgeon B."/>
            <person name="Goodwin S."/>
            <person name="Spatafora J."/>
            <person name="Crous P."/>
            <person name="Grigoriev I."/>
        </authorList>
    </citation>
    <scope>NUCLEOTIDE SEQUENCE</scope>
    <source>
        <strain evidence="2">SCOH1-5</strain>
    </source>
</reference>
<name>A0A6A6FUM7_9PEZI</name>
<keyword evidence="3" id="KW-1185">Reference proteome</keyword>
<accession>A0A6A6FUM7</accession>
<gene>
    <name evidence="2" type="ORF">CERZMDRAFT_93200</name>
</gene>
<dbReference type="AlphaFoldDB" id="A0A6A6FUM7"/>
<feature type="compositionally biased region" description="Basic and acidic residues" evidence="1">
    <location>
        <begin position="213"/>
        <end position="225"/>
    </location>
</feature>
<dbReference type="EMBL" id="ML992663">
    <property type="protein sequence ID" value="KAF2217143.1"/>
    <property type="molecule type" value="Genomic_DNA"/>
</dbReference>